<accession>A0A9D3WLF6</accession>
<dbReference type="Pfam" id="PF16719">
    <property type="entry name" value="SAWADEE"/>
    <property type="match status" value="1"/>
</dbReference>
<dbReference type="GO" id="GO:0003682">
    <property type="term" value="F:chromatin binding"/>
    <property type="evidence" value="ECO:0007669"/>
    <property type="project" value="InterPro"/>
</dbReference>
<dbReference type="OrthoDB" id="1866990at2759"/>
<evidence type="ECO:0000259" key="1">
    <source>
        <dbReference type="Pfam" id="PF16719"/>
    </source>
</evidence>
<dbReference type="AlphaFoldDB" id="A0A9D3WLF6"/>
<dbReference type="PANTHER" id="PTHR36384">
    <property type="entry name" value="SAWADEE PROTEIN"/>
    <property type="match status" value="1"/>
</dbReference>
<keyword evidence="3" id="KW-1185">Reference proteome</keyword>
<dbReference type="EMBL" id="JAIQCV010000001">
    <property type="protein sequence ID" value="KAH1130898.1"/>
    <property type="molecule type" value="Genomic_DNA"/>
</dbReference>
<sequence length="419" mass="47674">MSQWGDDSFSDAAEECYNAEFRSYTDDAWYNVRVLFAGNSGDKMRVKYDNFSDDYDNIFIADSFKSAYEVYDFIGRFRKASAQLQDPDCSMVVKGMRVCSSDSFGNDDVRFYDAIIDEVLHKKHSYVNGQEECECTFLISWLHGPNVGNITDKGVANICILQGSEIPPKLASFIEVALQKIDKALCKSVSGTSNDLVALHKDNKGSPIFKWQPSSSECIRQRKCDQRSLSAVWPLGGIELGCASKQEETDLGGDKNLHKILVQNLEKELSSSTVSEFIHKQTSITTRVYIFPSLPWEPYTNGVIMLNCQKDLERLLGFLQNPNHFIVSLNGRTTFDVNACRPWVATEKLLTNDHWTLMLGSPNKLLNRKVSGFNNDLKVVCYGTKEYNKAKELRDLFLQFIEHQRGLYKKLRMEERNIS</sequence>
<dbReference type="PANTHER" id="PTHR36384:SF1">
    <property type="entry name" value="SAWADEE PROTEIN"/>
    <property type="match status" value="1"/>
</dbReference>
<feature type="domain" description="SAWADEE" evidence="1">
    <location>
        <begin position="17"/>
        <end position="159"/>
    </location>
</feature>
<dbReference type="InterPro" id="IPR032001">
    <property type="entry name" value="SAWADEE_dom"/>
</dbReference>
<reference evidence="2 3" key="1">
    <citation type="journal article" date="2021" name="Plant Biotechnol. J.">
        <title>Multi-omics assisted identification of the key and species-specific regulatory components of drought-tolerant mechanisms in Gossypium stocksii.</title>
        <authorList>
            <person name="Yu D."/>
            <person name="Ke L."/>
            <person name="Zhang D."/>
            <person name="Wu Y."/>
            <person name="Sun Y."/>
            <person name="Mei J."/>
            <person name="Sun J."/>
            <person name="Sun Y."/>
        </authorList>
    </citation>
    <scope>NUCLEOTIDE SEQUENCE [LARGE SCALE GENOMIC DNA]</scope>
    <source>
        <strain evidence="3">cv. E1</strain>
        <tissue evidence="2">Leaf</tissue>
    </source>
</reference>
<organism evidence="2 3">
    <name type="scientific">Gossypium stocksii</name>
    <dbReference type="NCBI Taxonomy" id="47602"/>
    <lineage>
        <taxon>Eukaryota</taxon>
        <taxon>Viridiplantae</taxon>
        <taxon>Streptophyta</taxon>
        <taxon>Embryophyta</taxon>
        <taxon>Tracheophyta</taxon>
        <taxon>Spermatophyta</taxon>
        <taxon>Magnoliopsida</taxon>
        <taxon>eudicotyledons</taxon>
        <taxon>Gunneridae</taxon>
        <taxon>Pentapetalae</taxon>
        <taxon>rosids</taxon>
        <taxon>malvids</taxon>
        <taxon>Malvales</taxon>
        <taxon>Malvaceae</taxon>
        <taxon>Malvoideae</taxon>
        <taxon>Gossypium</taxon>
    </lineage>
</organism>
<evidence type="ECO:0000313" key="2">
    <source>
        <dbReference type="EMBL" id="KAH1130898.1"/>
    </source>
</evidence>
<protein>
    <recommendedName>
        <fullName evidence="1">SAWADEE domain-containing protein</fullName>
    </recommendedName>
</protein>
<comment type="caution">
    <text evidence="2">The sequence shown here is derived from an EMBL/GenBank/DDBJ whole genome shotgun (WGS) entry which is preliminary data.</text>
</comment>
<dbReference type="Gene3D" id="2.30.30.140">
    <property type="match status" value="1"/>
</dbReference>
<gene>
    <name evidence="2" type="ORF">J1N35_002276</name>
</gene>
<name>A0A9D3WLF6_9ROSI</name>
<proteinExistence type="predicted"/>
<evidence type="ECO:0000313" key="3">
    <source>
        <dbReference type="Proteomes" id="UP000828251"/>
    </source>
</evidence>
<dbReference type="Proteomes" id="UP000828251">
    <property type="component" value="Unassembled WGS sequence"/>
</dbReference>